<dbReference type="InterPro" id="IPR040497">
    <property type="entry name" value="Glyco_transf_24"/>
</dbReference>
<feature type="region of interest" description="Disordered" evidence="9">
    <location>
        <begin position="1554"/>
        <end position="1591"/>
    </location>
</feature>
<dbReference type="Gene3D" id="3.90.550.10">
    <property type="entry name" value="Spore Coat Polysaccharide Biosynthesis Protein SpsA, Chain A"/>
    <property type="match status" value="1"/>
</dbReference>
<feature type="signal peptide" evidence="10">
    <location>
        <begin position="1"/>
        <end position="31"/>
    </location>
</feature>
<evidence type="ECO:0000256" key="9">
    <source>
        <dbReference type="SAM" id="MobiDB-lite"/>
    </source>
</evidence>
<evidence type="ECO:0000256" key="10">
    <source>
        <dbReference type="SAM" id="SignalP"/>
    </source>
</evidence>
<dbReference type="Pfam" id="PF06427">
    <property type="entry name" value="UDP-g_GGTase"/>
    <property type="match status" value="1"/>
</dbReference>
<evidence type="ECO:0000259" key="12">
    <source>
        <dbReference type="Pfam" id="PF18401"/>
    </source>
</evidence>
<dbReference type="Pfam" id="PF18403">
    <property type="entry name" value="Thioredoxin_15"/>
    <property type="match status" value="1"/>
</dbReference>
<keyword evidence="6 10" id="KW-0732">Signal</keyword>
<feature type="domain" description="UGGT thioredoxin-like" evidence="11">
    <location>
        <begin position="62"/>
        <end position="238"/>
    </location>
</feature>
<evidence type="ECO:0000259" key="13">
    <source>
        <dbReference type="Pfam" id="PF18402"/>
    </source>
</evidence>
<evidence type="ECO:0000256" key="2">
    <source>
        <dbReference type="ARBA" id="ARBA00004319"/>
    </source>
</evidence>
<comment type="similarity">
    <text evidence="4">Belongs to the glycosyltransferase 8 family.</text>
</comment>
<protein>
    <recommendedName>
        <fullName evidence="18">UDP-glucose:glycoprotein glucosyltransferase</fullName>
    </recommendedName>
</protein>
<gene>
    <name evidence="16" type="ORF">TWF718_005381</name>
</gene>
<evidence type="ECO:0000256" key="4">
    <source>
        <dbReference type="ARBA" id="ARBA00006351"/>
    </source>
</evidence>
<evidence type="ECO:0000256" key="7">
    <source>
        <dbReference type="ARBA" id="ARBA00022824"/>
    </source>
</evidence>
<evidence type="ECO:0000313" key="16">
    <source>
        <dbReference type="EMBL" id="KAK6347541.1"/>
    </source>
</evidence>
<dbReference type="CDD" id="cd06432">
    <property type="entry name" value="GT8_HUGT1_C_like"/>
    <property type="match status" value="1"/>
</dbReference>
<comment type="pathway">
    <text evidence="3">Protein modification; protein glycosylation.</text>
</comment>
<dbReference type="GO" id="GO:0036503">
    <property type="term" value="P:ERAD pathway"/>
    <property type="evidence" value="ECO:0007669"/>
    <property type="project" value="TreeGrafter"/>
</dbReference>
<evidence type="ECO:0000256" key="6">
    <source>
        <dbReference type="ARBA" id="ARBA00022729"/>
    </source>
</evidence>
<keyword evidence="8" id="KW-0325">Glycoprotein</keyword>
<dbReference type="PANTHER" id="PTHR11226:SF0">
    <property type="entry name" value="UDP-GLUCOSE:GLYCOPROTEIN GLUCOSYLTRANSFERASE"/>
    <property type="match status" value="1"/>
</dbReference>
<dbReference type="GO" id="GO:0051082">
    <property type="term" value="F:unfolded protein binding"/>
    <property type="evidence" value="ECO:0007669"/>
    <property type="project" value="TreeGrafter"/>
</dbReference>
<dbReference type="EMBL" id="JAVHNR010000003">
    <property type="protein sequence ID" value="KAK6347541.1"/>
    <property type="molecule type" value="Genomic_DNA"/>
</dbReference>
<evidence type="ECO:0000256" key="8">
    <source>
        <dbReference type="ARBA" id="ARBA00023180"/>
    </source>
</evidence>
<dbReference type="InterPro" id="IPR040692">
    <property type="entry name" value="UGGT_TRXL_3"/>
</dbReference>
<dbReference type="InterPro" id="IPR040694">
    <property type="entry name" value="UGGT_TRXL_2"/>
</dbReference>
<dbReference type="InterPro" id="IPR009448">
    <property type="entry name" value="UDP-g_GGtrans"/>
</dbReference>
<evidence type="ECO:0000256" key="3">
    <source>
        <dbReference type="ARBA" id="ARBA00004922"/>
    </source>
</evidence>
<comment type="cofactor">
    <cofactor evidence="1">
        <name>Ca(2+)</name>
        <dbReference type="ChEBI" id="CHEBI:29108"/>
    </cofactor>
</comment>
<keyword evidence="17" id="KW-1185">Reference proteome</keyword>
<dbReference type="Pfam" id="PF18400">
    <property type="entry name" value="Thioredoxin_12"/>
    <property type="match status" value="1"/>
</dbReference>
<evidence type="ECO:0000259" key="11">
    <source>
        <dbReference type="Pfam" id="PF18400"/>
    </source>
</evidence>
<accession>A0AAN8NWT9</accession>
<dbReference type="InterPro" id="IPR029044">
    <property type="entry name" value="Nucleotide-diphossugar_trans"/>
</dbReference>
<evidence type="ECO:0000313" key="17">
    <source>
        <dbReference type="Proteomes" id="UP001313282"/>
    </source>
</evidence>
<name>A0AAN8NWT9_9PEZI</name>
<sequence length="1591" mass="179984">MWFSTLRTQQSSRRALLSGALALASLQGVYARSQPQDIEEPGTVKQWEGLNLSLKTPWNGGPYILEILECAGLEVPELYFTLLDRIKDSTIKIADSDKEMYESVVKYVETNELLDHRFIPTWKFCISLRETAPRIEAQYQFYSNSVVPPKGKSCPVWFDDGERQSCNPEDISKVKPESYSASKSIAFDRYNKEDTRKGLVTFYVDVIDKKFPQAYSEMAAAADKAGIAYKIRYQPSPSLKNPKPVGLSGYGVGLSLKKTDYLVIDDRGAKEGSASASDASSTESSAKPSPTYKFRTPENLKPGEKRFPLWDLVDVDDPVRDLRDLLPLSQTNIGDIGFKTANFITKSGIFPPDMLMKILSDYPKYAHTIGTMGGVLNAWVQEHSENREMFVPAGYNLMFLNGMALDPSEVTATNLIKLMRRERRHGIQIRRLGLNQQETLDLIAHENITDAKMNPSQPRFDFREKENEQGSIIWLNNLEVDERYKDWSDTVQDILEPQYGGDLPHIRKNIHTVIIPLDFSTREDLVLITEQLNMMITRNLALTIGVIPIVRNNLGSANSRIFRALLESYNFETAVSYIKDGLEADKHGVRYPAPEYVQHAIKGRTPVEGAPDVSLSAVMESKEFQKHARAAGYWEARFGITNRPYPLLMNGKLEKFSDDWIRVLSKIVLADVERMQQAVDEGTLTDENDMQDFILENPLHSRNTAIFPEDQSNKLINIAELFQSAPDIFEKLPHFPGKLVEEEETSSADVWVIGDFDTDRGYDLLAEASKLQNSRPGISITAISNTGEKTNVQTISALLHSLAGNPEVFKHDGILQKIIEEIKPQKDFVDLKINGQQVFGGDAKTGGWALPDKIAAEKFWNEVAVIIERKLGIKPGQNAILVNGRLVGPLEGANAWTKDDIETLVRVELKSRIEPILTAAKTLGVLPRLRAANYKAQLTSTVTDLIDGDEAGLSTSKMSIRTNRQMQWKRGLTVLTAGDPIWSTFRFVVSLDPVSEVGQKWAPILRVLMSMDGVGIYTFLNPTDNLREVPVKRYYRHVLSSQPKFDESGDILDPKAQFVGLPDQTLYSLSMDVPTAWLVTPSETIHDLDNIKLQTFKERFGTSDLNATYVLKNILIEGHSRDTTRNEPSSGAQLELGTAENPVMQDTIIMSNLGYFQLKSNPGYWQIRLKPGRSSDVFSVQSLGTSGFTTETNAEDDVKDITLMSFNGVTLFPRLKRNKGYNKVDVHAALGSTDDNLEKATGFAEGLLSKLGLGKKKNTAVAKAPAEINIFSVASGHLYERFLNIMMVSVMRHTKHTVKFWFIENFLSPAFKDFLPVMAKEYGFEYELVTYKWPHWLRNQKEKQREIWGYKILFLDVLFPLNLDKIIFVDADQIVRTDLKELVDLDLQGAVYGFTPMCDSRTEIEGYRFWKTGYWKQMLGPLKYHISALFVVDLKVFRQLAAGDRLRQQYHQLSADPNSLSNLDQDLPNNMQRQLPIFSLPQDWLWCETWCSDESFKTAKTIDLCNNPMTKEPKLDRARRQIPEWTEYDDEVAALAKKVQAKGVENMREALVQKEALGEQEKAVKEEEKEEKKPEKEEEKVVEAEKPKDEL</sequence>
<keyword evidence="7" id="KW-0256">Endoplasmic reticulum</keyword>
<feature type="domain" description="Glucosyltransferase 24 catalytic" evidence="15">
    <location>
        <begin position="1268"/>
        <end position="1534"/>
    </location>
</feature>
<feature type="compositionally biased region" description="Low complexity" evidence="9">
    <location>
        <begin position="271"/>
        <end position="291"/>
    </location>
</feature>
<dbReference type="Pfam" id="PF18402">
    <property type="entry name" value="Thioredoxin_14"/>
    <property type="match status" value="1"/>
</dbReference>
<reference evidence="16 17" key="1">
    <citation type="submission" date="2019-10" db="EMBL/GenBank/DDBJ databases">
        <authorList>
            <person name="Palmer J.M."/>
        </authorList>
    </citation>
    <scope>NUCLEOTIDE SEQUENCE [LARGE SCALE GENOMIC DNA]</scope>
    <source>
        <strain evidence="16 17">TWF718</strain>
    </source>
</reference>
<proteinExistence type="inferred from homology"/>
<feature type="region of interest" description="Disordered" evidence="9">
    <location>
        <begin position="271"/>
        <end position="299"/>
    </location>
</feature>
<dbReference type="InterPro" id="IPR040693">
    <property type="entry name" value="UGGT_TRXL_1"/>
</dbReference>
<dbReference type="Pfam" id="PF18404">
    <property type="entry name" value="Glyco_transf_24"/>
    <property type="match status" value="1"/>
</dbReference>
<dbReference type="SUPFAM" id="SSF53448">
    <property type="entry name" value="Nucleotide-diphospho-sugar transferases"/>
    <property type="match status" value="1"/>
</dbReference>
<evidence type="ECO:0000256" key="5">
    <source>
        <dbReference type="ARBA" id="ARBA00022679"/>
    </source>
</evidence>
<keyword evidence="5" id="KW-0808">Transferase</keyword>
<comment type="caution">
    <text evidence="16">The sequence shown here is derived from an EMBL/GenBank/DDBJ whole genome shotgun (WGS) entry which is preliminary data.</text>
</comment>
<evidence type="ECO:0000259" key="14">
    <source>
        <dbReference type="Pfam" id="PF18403"/>
    </source>
</evidence>
<organism evidence="16 17">
    <name type="scientific">Orbilia javanica</name>
    <dbReference type="NCBI Taxonomy" id="47235"/>
    <lineage>
        <taxon>Eukaryota</taxon>
        <taxon>Fungi</taxon>
        <taxon>Dikarya</taxon>
        <taxon>Ascomycota</taxon>
        <taxon>Pezizomycotina</taxon>
        <taxon>Orbiliomycetes</taxon>
        <taxon>Orbiliales</taxon>
        <taxon>Orbiliaceae</taxon>
        <taxon>Orbilia</taxon>
    </lineage>
</organism>
<dbReference type="InterPro" id="IPR040525">
    <property type="entry name" value="UGGT_TRXL_4"/>
</dbReference>
<dbReference type="PANTHER" id="PTHR11226">
    <property type="entry name" value="UDP-GLUCOSE GLYCOPROTEIN:GLUCOSYLTRANSFERASE"/>
    <property type="match status" value="1"/>
</dbReference>
<feature type="chain" id="PRO_5042869649" description="UDP-glucose:glycoprotein glucosyltransferase" evidence="10">
    <location>
        <begin position="32"/>
        <end position="1591"/>
    </location>
</feature>
<feature type="domain" description="UDP-glucose:glycoprotein glucosyltransferase thioredoxin-like" evidence="14">
    <location>
        <begin position="717"/>
        <end position="942"/>
    </location>
</feature>
<comment type="subcellular location">
    <subcellularLocation>
        <location evidence="2">Endoplasmic reticulum lumen</location>
    </subcellularLocation>
</comment>
<dbReference type="Proteomes" id="UP001313282">
    <property type="component" value="Unassembled WGS sequence"/>
</dbReference>
<evidence type="ECO:0000259" key="15">
    <source>
        <dbReference type="Pfam" id="PF18404"/>
    </source>
</evidence>
<dbReference type="GO" id="GO:0005788">
    <property type="term" value="C:endoplasmic reticulum lumen"/>
    <property type="evidence" value="ECO:0007669"/>
    <property type="project" value="UniProtKB-SubCell"/>
</dbReference>
<evidence type="ECO:0008006" key="18">
    <source>
        <dbReference type="Google" id="ProtNLM"/>
    </source>
</evidence>
<dbReference type="FunFam" id="3.90.550.10:FF:000065">
    <property type="entry name" value="UDP-glucose:glycoprotein glucosyltransferase, putative"/>
    <property type="match status" value="1"/>
</dbReference>
<dbReference type="GO" id="GO:0003980">
    <property type="term" value="F:UDP-glucose:glycoprotein glucosyltransferase activity"/>
    <property type="evidence" value="ECO:0007669"/>
    <property type="project" value="InterPro"/>
</dbReference>
<dbReference type="Pfam" id="PF18401">
    <property type="entry name" value="Thioredoxin_13"/>
    <property type="match status" value="1"/>
</dbReference>
<dbReference type="GO" id="GO:0018279">
    <property type="term" value="P:protein N-linked glycosylation via asparagine"/>
    <property type="evidence" value="ECO:0007669"/>
    <property type="project" value="TreeGrafter"/>
</dbReference>
<feature type="domain" description="UGGT thioredoxin-like" evidence="13">
    <location>
        <begin position="460"/>
        <end position="706"/>
    </location>
</feature>
<feature type="domain" description="UGGT thioredoxin-like" evidence="12">
    <location>
        <begin position="323"/>
        <end position="454"/>
    </location>
</feature>
<evidence type="ECO:0000256" key="1">
    <source>
        <dbReference type="ARBA" id="ARBA00001913"/>
    </source>
</evidence>